<dbReference type="KEGG" id="qsa:O6P43_014665"/>
<comment type="caution">
    <text evidence="1">The sequence shown here is derived from an EMBL/GenBank/DDBJ whole genome shotgun (WGS) entry which is preliminary data.</text>
</comment>
<dbReference type="Gene3D" id="3.10.450.10">
    <property type="match status" value="1"/>
</dbReference>
<evidence type="ECO:0000313" key="2">
    <source>
        <dbReference type="Proteomes" id="UP001163823"/>
    </source>
</evidence>
<organism evidence="1 2">
    <name type="scientific">Quillaja saponaria</name>
    <name type="common">Soap bark tree</name>
    <dbReference type="NCBI Taxonomy" id="32244"/>
    <lineage>
        <taxon>Eukaryota</taxon>
        <taxon>Viridiplantae</taxon>
        <taxon>Streptophyta</taxon>
        <taxon>Embryophyta</taxon>
        <taxon>Tracheophyta</taxon>
        <taxon>Spermatophyta</taxon>
        <taxon>Magnoliopsida</taxon>
        <taxon>eudicotyledons</taxon>
        <taxon>Gunneridae</taxon>
        <taxon>Pentapetalae</taxon>
        <taxon>rosids</taxon>
        <taxon>fabids</taxon>
        <taxon>Fabales</taxon>
        <taxon>Quillajaceae</taxon>
        <taxon>Quillaja</taxon>
    </lineage>
</organism>
<proteinExistence type="predicted"/>
<gene>
    <name evidence="1" type="ORF">O6P43_014665</name>
</gene>
<protein>
    <submittedName>
        <fullName evidence="1">Cysteine proteinase inhibitor</fullName>
    </submittedName>
</protein>
<sequence>MSTSARNDAVEENFVREPKSVIDDEAARAVQEHNNEKNTSLKFKKVISSRQQEIPRILNITLEAESSGEPNNYEVKLVKRGAKYVMESFNPLVKGSGSQSGH</sequence>
<dbReference type="SUPFAM" id="SSF54403">
    <property type="entry name" value="Cystatin/monellin"/>
    <property type="match status" value="1"/>
</dbReference>
<dbReference type="EMBL" id="JARAOO010000006">
    <property type="protein sequence ID" value="KAJ7964936.1"/>
    <property type="molecule type" value="Genomic_DNA"/>
</dbReference>
<accession>A0AAD7LX24</accession>
<dbReference type="Proteomes" id="UP001163823">
    <property type="component" value="Chromosome 6"/>
</dbReference>
<evidence type="ECO:0000313" key="1">
    <source>
        <dbReference type="EMBL" id="KAJ7964936.1"/>
    </source>
</evidence>
<dbReference type="InterPro" id="IPR046350">
    <property type="entry name" value="Cystatin_sf"/>
</dbReference>
<name>A0AAD7LX24_QUISA</name>
<keyword evidence="2" id="KW-1185">Reference proteome</keyword>
<dbReference type="AlphaFoldDB" id="A0AAD7LX24"/>
<reference evidence="1" key="1">
    <citation type="journal article" date="2023" name="Science">
        <title>Elucidation of the pathway for biosynthesis of saponin adjuvants from the soapbark tree.</title>
        <authorList>
            <person name="Reed J."/>
            <person name="Orme A."/>
            <person name="El-Demerdash A."/>
            <person name="Owen C."/>
            <person name="Martin L.B.B."/>
            <person name="Misra R.C."/>
            <person name="Kikuchi S."/>
            <person name="Rejzek M."/>
            <person name="Martin A.C."/>
            <person name="Harkess A."/>
            <person name="Leebens-Mack J."/>
            <person name="Louveau T."/>
            <person name="Stephenson M.J."/>
            <person name="Osbourn A."/>
        </authorList>
    </citation>
    <scope>NUCLEOTIDE SEQUENCE</scope>
    <source>
        <strain evidence="1">S10</strain>
    </source>
</reference>